<dbReference type="Pfam" id="PF07371">
    <property type="entry name" value="DUF1490"/>
    <property type="match status" value="1"/>
</dbReference>
<sequence length="92" mass="9346">MIAALLGKAGSTLVTGLVGAAAYDGAKRAVGAGVVREGAVAATAWGLRGKRRVETGAEQLRLTSGDIVAEARERVGEQAPPPGAHEAHDHQH</sequence>
<reference evidence="2 3" key="1">
    <citation type="submission" date="2024-02" db="EMBL/GenBank/DDBJ databases">
        <title>Full genome sequence of Nocardioides kribbensis.</title>
        <authorList>
            <person name="Poletto B.L."/>
            <person name="Silva G."/>
            <person name="Galante D."/>
            <person name="Campos K.R."/>
            <person name="Santos M.B.N."/>
            <person name="Sacchi C.T."/>
        </authorList>
    </citation>
    <scope>NUCLEOTIDE SEQUENCE [LARGE SCALE GENOMIC DNA]</scope>
    <source>
        <strain evidence="2 3">O4R</strain>
    </source>
</reference>
<feature type="region of interest" description="Disordered" evidence="1">
    <location>
        <begin position="64"/>
        <end position="92"/>
    </location>
</feature>
<gene>
    <name evidence="2" type="ORF">V6R90_16280</name>
</gene>
<protein>
    <submittedName>
        <fullName evidence="2">DUF1490 family protein</fullName>
    </submittedName>
</protein>
<dbReference type="EMBL" id="JBEGDP010000022">
    <property type="protein sequence ID" value="MEQ7848838.1"/>
    <property type="molecule type" value="Genomic_DNA"/>
</dbReference>
<dbReference type="Proteomes" id="UP001482520">
    <property type="component" value="Unassembled WGS sequence"/>
</dbReference>
<evidence type="ECO:0000313" key="2">
    <source>
        <dbReference type="EMBL" id="MEQ7848838.1"/>
    </source>
</evidence>
<organism evidence="2 3">
    <name type="scientific">Nocardioides kribbensis</name>
    <dbReference type="NCBI Taxonomy" id="305517"/>
    <lineage>
        <taxon>Bacteria</taxon>
        <taxon>Bacillati</taxon>
        <taxon>Actinomycetota</taxon>
        <taxon>Actinomycetes</taxon>
        <taxon>Propionibacteriales</taxon>
        <taxon>Nocardioidaceae</taxon>
        <taxon>Nocardioides</taxon>
    </lineage>
</organism>
<accession>A0ABV1P286</accession>
<evidence type="ECO:0000313" key="3">
    <source>
        <dbReference type="Proteomes" id="UP001482520"/>
    </source>
</evidence>
<evidence type="ECO:0000256" key="1">
    <source>
        <dbReference type="SAM" id="MobiDB-lite"/>
    </source>
</evidence>
<dbReference type="RefSeq" id="WP_349805274.1">
    <property type="nucleotide sequence ID" value="NZ_JBEGDP010000022.1"/>
</dbReference>
<proteinExistence type="predicted"/>
<dbReference type="InterPro" id="IPR009963">
    <property type="entry name" value="DUF1490"/>
</dbReference>
<name>A0ABV1P286_9ACTN</name>
<keyword evidence="3" id="KW-1185">Reference proteome</keyword>
<comment type="caution">
    <text evidence="2">The sequence shown here is derived from an EMBL/GenBank/DDBJ whole genome shotgun (WGS) entry which is preliminary data.</text>
</comment>